<gene>
    <name evidence="2" type="ORF">pKpNDM1_00066</name>
</gene>
<evidence type="ECO:0000313" key="2">
    <source>
        <dbReference type="EMBL" id="AGO88995.1"/>
    </source>
</evidence>
<dbReference type="EMBL" id="JX515588">
    <property type="protein sequence ID" value="AGO88995.1"/>
    <property type="molecule type" value="Genomic_DNA"/>
</dbReference>
<geneLocation type="plasmid" evidence="2">
    <name>pKpNDM1</name>
</geneLocation>
<organism evidence="2">
    <name type="scientific">Raoultella planticola</name>
    <name type="common">Klebsiella planticola</name>
    <dbReference type="NCBI Taxonomy" id="575"/>
    <lineage>
        <taxon>Bacteria</taxon>
        <taxon>Pseudomonadati</taxon>
        <taxon>Pseudomonadota</taxon>
        <taxon>Gammaproteobacteria</taxon>
        <taxon>Enterobacterales</taxon>
        <taxon>Enterobacteriaceae</taxon>
        <taxon>Klebsiella/Raoultella group</taxon>
        <taxon>Raoultella</taxon>
    </lineage>
</organism>
<accession>W8CUE3</accession>
<name>W8CUE3_RAOPL</name>
<keyword evidence="1" id="KW-0472">Membrane</keyword>
<reference evidence="2" key="1">
    <citation type="journal article" date="2014" name="PLoS ONE">
        <title>Sequential Isolation in a Patient of Raoultella planticola and Escherichia coli Bearing a Novel ISCR1 Element Carrying blaNDM-1.</title>
        <authorList>
            <person name="Li J."/>
            <person name="Lan R."/>
            <person name="Xiong Y."/>
            <person name="Ye C."/>
            <person name="Yuan M."/>
            <person name="Liu X."/>
            <person name="Chen X."/>
            <person name="Yu D."/>
            <person name="Liu B."/>
            <person name="Lin W."/>
            <person name="Bai X."/>
            <person name="Wang Y."/>
            <person name="Sun Q."/>
            <person name="Wang Y."/>
            <person name="Zhao H."/>
            <person name="Meng Q."/>
            <person name="Chen Q."/>
            <person name="Zhao A."/>
            <person name="Xu J."/>
        </authorList>
    </citation>
    <scope>NUCLEOTIDE SEQUENCE</scope>
    <source>
        <strain evidence="2">KpNDM1</strain>
        <plasmid evidence="2">pKpNDM1</plasmid>
    </source>
</reference>
<protein>
    <submittedName>
        <fullName evidence="2">Uncharacterized protein</fullName>
    </submittedName>
</protein>
<feature type="transmembrane region" description="Helical" evidence="1">
    <location>
        <begin position="15"/>
        <end position="34"/>
    </location>
</feature>
<sequence length="35" mass="4026">MKLTISHKHWAKTNYFHFNLISPLVIAFISGIIAL</sequence>
<keyword evidence="1" id="KW-0812">Transmembrane</keyword>
<proteinExistence type="predicted"/>
<keyword evidence="1" id="KW-1133">Transmembrane helix</keyword>
<evidence type="ECO:0000256" key="1">
    <source>
        <dbReference type="SAM" id="Phobius"/>
    </source>
</evidence>
<dbReference type="AlphaFoldDB" id="W8CUE3"/>
<keyword evidence="2" id="KW-0614">Plasmid</keyword>